<evidence type="ECO:0000313" key="3">
    <source>
        <dbReference type="RefSeq" id="XP_030064434.1"/>
    </source>
</evidence>
<reference evidence="2 3" key="1">
    <citation type="submission" date="2025-04" db="UniProtKB">
        <authorList>
            <consortium name="RefSeq"/>
        </authorList>
    </citation>
    <scope>IDENTIFICATION</scope>
</reference>
<dbReference type="CTD" id="284184"/>
<dbReference type="KEGG" id="muo:115472351"/>
<proteinExistence type="predicted"/>
<dbReference type="GO" id="GO:0005739">
    <property type="term" value="C:mitochondrion"/>
    <property type="evidence" value="ECO:0007669"/>
    <property type="project" value="InterPro"/>
</dbReference>
<accession>A0A6P7YN30</accession>
<dbReference type="InterPro" id="IPR034595">
    <property type="entry name" value="NDUFAF8"/>
</dbReference>
<gene>
    <name evidence="3" type="primary">NDUFAF8</name>
    <name evidence="2" type="synonym">LOC115472351</name>
</gene>
<dbReference type="GeneID" id="115473534"/>
<dbReference type="OrthoDB" id="3821113at2759"/>
<dbReference type="RefSeq" id="XP_030062452.1">
    <property type="nucleotide sequence ID" value="XM_030206592.1"/>
</dbReference>
<dbReference type="Proteomes" id="UP000515156">
    <property type="component" value="Chromosome 6"/>
</dbReference>
<keyword evidence="1" id="KW-1185">Reference proteome</keyword>
<name>A0A6P7YN30_9AMPH</name>
<dbReference type="KEGG" id="muo:115473534"/>
<dbReference type="RefSeq" id="XP_030064434.1">
    <property type="nucleotide sequence ID" value="XM_030208574.1"/>
</dbReference>
<protein>
    <submittedName>
        <fullName evidence="2 3">NADH dehydrogenase [ubiquinone] 1 alpha subcomplex assembly factor 8</fullName>
    </submittedName>
</protein>
<evidence type="ECO:0000313" key="2">
    <source>
        <dbReference type="RefSeq" id="XP_030062452.1"/>
    </source>
</evidence>
<sequence length="74" mass="7954">MTGAASAAGVWRRSRERLARFGQQLTECGAEAAAYGKCVSAAVSARDKEVKKDLCAKEFETLKMCLASAAKNRK</sequence>
<dbReference type="PANTHER" id="PTHR34561">
    <property type="entry name" value="NADH DEHYDROGENASE [UBIQUINONE] 1 ALPHA SUBCOMPLEX ASSEMBLY FACTOR 8"/>
    <property type="match status" value="1"/>
</dbReference>
<organism evidence="1 3">
    <name type="scientific">Microcaecilia unicolor</name>
    <dbReference type="NCBI Taxonomy" id="1415580"/>
    <lineage>
        <taxon>Eukaryota</taxon>
        <taxon>Metazoa</taxon>
        <taxon>Chordata</taxon>
        <taxon>Craniata</taxon>
        <taxon>Vertebrata</taxon>
        <taxon>Euteleostomi</taxon>
        <taxon>Amphibia</taxon>
        <taxon>Gymnophiona</taxon>
        <taxon>Siphonopidae</taxon>
        <taxon>Microcaecilia</taxon>
    </lineage>
</organism>
<dbReference type="AlphaFoldDB" id="A0A6P7YN30"/>
<dbReference type="PANTHER" id="PTHR34561:SF1">
    <property type="entry name" value="NADH DEHYDROGENASE [UBIQUINONE] 1 ALPHA SUBCOMPLEX ASSEMBLY FACTOR 8"/>
    <property type="match status" value="1"/>
</dbReference>
<evidence type="ECO:0000313" key="1">
    <source>
        <dbReference type="Proteomes" id="UP000515156"/>
    </source>
</evidence>
<dbReference type="GO" id="GO:0032981">
    <property type="term" value="P:mitochondrial respiratory chain complex I assembly"/>
    <property type="evidence" value="ECO:0007669"/>
    <property type="project" value="InterPro"/>
</dbReference>